<name>A0A2M4CEK9_9DIPT</name>
<evidence type="ECO:0000313" key="2">
    <source>
        <dbReference type="EMBL" id="MBW63786.1"/>
    </source>
</evidence>
<protein>
    <submittedName>
        <fullName evidence="2">Putative secreted protein</fullName>
    </submittedName>
</protein>
<reference evidence="2" key="1">
    <citation type="submission" date="2018-01" db="EMBL/GenBank/DDBJ databases">
        <title>An insight into the sialome of Amazonian anophelines.</title>
        <authorList>
            <person name="Ribeiro J.M."/>
            <person name="Scarpassa V."/>
            <person name="Calvo E."/>
        </authorList>
    </citation>
    <scope>NUCLEOTIDE SEQUENCE</scope>
    <source>
        <tissue evidence="2">Salivary glands</tissue>
    </source>
</reference>
<organism evidence="2">
    <name type="scientific">Anopheles marajoara</name>
    <dbReference type="NCBI Taxonomy" id="58244"/>
    <lineage>
        <taxon>Eukaryota</taxon>
        <taxon>Metazoa</taxon>
        <taxon>Ecdysozoa</taxon>
        <taxon>Arthropoda</taxon>
        <taxon>Hexapoda</taxon>
        <taxon>Insecta</taxon>
        <taxon>Pterygota</taxon>
        <taxon>Neoptera</taxon>
        <taxon>Endopterygota</taxon>
        <taxon>Diptera</taxon>
        <taxon>Nematocera</taxon>
        <taxon>Culicoidea</taxon>
        <taxon>Culicidae</taxon>
        <taxon>Anophelinae</taxon>
        <taxon>Anopheles</taxon>
    </lineage>
</organism>
<dbReference type="AlphaFoldDB" id="A0A2M4CEK9"/>
<accession>A0A2M4CEK9</accession>
<dbReference type="EMBL" id="GGFJ01014645">
    <property type="protein sequence ID" value="MBW63786.1"/>
    <property type="molecule type" value="Transcribed_RNA"/>
</dbReference>
<sequence length="69" mass="8076">MLRILTGLHFFFLLSLLPSLKLNISYPIHRLNDFKQLRISQAICMLHAWCVHDKETKENSQKLETSPPV</sequence>
<evidence type="ECO:0000256" key="1">
    <source>
        <dbReference type="SAM" id="SignalP"/>
    </source>
</evidence>
<proteinExistence type="predicted"/>
<keyword evidence="1" id="KW-0732">Signal</keyword>
<feature type="chain" id="PRO_5014986277" evidence="1">
    <location>
        <begin position="26"/>
        <end position="69"/>
    </location>
</feature>
<feature type="signal peptide" evidence="1">
    <location>
        <begin position="1"/>
        <end position="25"/>
    </location>
</feature>